<dbReference type="PANTHER" id="PTHR11803:SF58">
    <property type="entry name" value="PROTEIN HMF1-RELATED"/>
    <property type="match status" value="1"/>
</dbReference>
<reference evidence="3 4" key="1">
    <citation type="submission" date="2020-06" db="EMBL/GenBank/DDBJ databases">
        <title>Description of novel acetic acid bacteria.</title>
        <authorList>
            <person name="Sombolestani A."/>
        </authorList>
    </citation>
    <scope>NUCLEOTIDE SEQUENCE [LARGE SCALE GENOMIC DNA]</scope>
    <source>
        <strain evidence="3 4">LMG 31431</strain>
    </source>
</reference>
<dbReference type="Pfam" id="PF01042">
    <property type="entry name" value="Ribonuc_L-PSP"/>
    <property type="match status" value="1"/>
</dbReference>
<dbReference type="GO" id="GO:0005829">
    <property type="term" value="C:cytosol"/>
    <property type="evidence" value="ECO:0007669"/>
    <property type="project" value="TreeGrafter"/>
</dbReference>
<accession>A0A7Y7M4M9</accession>
<gene>
    <name evidence="3" type="ORF">HUK84_03115</name>
</gene>
<evidence type="ECO:0000256" key="2">
    <source>
        <dbReference type="SAM" id="SignalP"/>
    </source>
</evidence>
<organism evidence="3 4">
    <name type="scientific">Nguyenibacter vanlangensis</name>
    <dbReference type="NCBI Taxonomy" id="1216886"/>
    <lineage>
        <taxon>Bacteria</taxon>
        <taxon>Pseudomonadati</taxon>
        <taxon>Pseudomonadota</taxon>
        <taxon>Alphaproteobacteria</taxon>
        <taxon>Acetobacterales</taxon>
        <taxon>Acetobacteraceae</taxon>
        <taxon>Nguyenibacter</taxon>
    </lineage>
</organism>
<comment type="caution">
    <text evidence="3">The sequence shown here is derived from an EMBL/GenBank/DDBJ whole genome shotgun (WGS) entry which is preliminary data.</text>
</comment>
<dbReference type="AlphaFoldDB" id="A0A7Y7M4M9"/>
<evidence type="ECO:0000313" key="3">
    <source>
        <dbReference type="EMBL" id="NVN10147.1"/>
    </source>
</evidence>
<proteinExistence type="inferred from homology"/>
<dbReference type="Proteomes" id="UP000534870">
    <property type="component" value="Unassembled WGS sequence"/>
</dbReference>
<dbReference type="RefSeq" id="WP_176638932.1">
    <property type="nucleotide sequence ID" value="NZ_JABXXP010000020.1"/>
</dbReference>
<dbReference type="PANTHER" id="PTHR11803">
    <property type="entry name" value="2-IMINOBUTANOATE/2-IMINOPROPANOATE DEAMINASE RIDA"/>
    <property type="match status" value="1"/>
</dbReference>
<feature type="signal peptide" evidence="2">
    <location>
        <begin position="1"/>
        <end position="19"/>
    </location>
</feature>
<dbReference type="InterPro" id="IPR006175">
    <property type="entry name" value="YjgF/YER057c/UK114"/>
</dbReference>
<sequence length="150" mass="15663">MRYVAPVLLAMLLATASQAATKVKHFAPEGVPASLTNAPPFSGAVLAGNTLYIAGTTDHDPATGKPGADATTGAKMVLDSIKKTVENAGLTMDDLVWVQIFASDIKDFAAFNAVYRTYFKGSMPARAFIGARSLLGGAHFEVMGIAVKSK</sequence>
<protein>
    <submittedName>
        <fullName evidence="3">RidA family protein</fullName>
    </submittedName>
</protein>
<comment type="similarity">
    <text evidence="1">Belongs to the RutC family.</text>
</comment>
<dbReference type="EMBL" id="JABXXP010000020">
    <property type="protein sequence ID" value="NVN10147.1"/>
    <property type="molecule type" value="Genomic_DNA"/>
</dbReference>
<dbReference type="GO" id="GO:0019239">
    <property type="term" value="F:deaminase activity"/>
    <property type="evidence" value="ECO:0007669"/>
    <property type="project" value="TreeGrafter"/>
</dbReference>
<evidence type="ECO:0000256" key="1">
    <source>
        <dbReference type="ARBA" id="ARBA00010552"/>
    </source>
</evidence>
<feature type="chain" id="PRO_5030631667" evidence="2">
    <location>
        <begin position="20"/>
        <end position="150"/>
    </location>
</feature>
<evidence type="ECO:0000313" key="4">
    <source>
        <dbReference type="Proteomes" id="UP000534870"/>
    </source>
</evidence>
<dbReference type="Gene3D" id="3.30.1330.40">
    <property type="entry name" value="RutC-like"/>
    <property type="match status" value="1"/>
</dbReference>
<keyword evidence="2" id="KW-0732">Signal</keyword>
<dbReference type="SUPFAM" id="SSF55298">
    <property type="entry name" value="YjgF-like"/>
    <property type="match status" value="1"/>
</dbReference>
<dbReference type="InterPro" id="IPR035959">
    <property type="entry name" value="RutC-like_sf"/>
</dbReference>
<name>A0A7Y7M4M9_9PROT</name>